<evidence type="ECO:0000256" key="2">
    <source>
        <dbReference type="ARBA" id="ARBA00012513"/>
    </source>
</evidence>
<dbReference type="Gene3D" id="1.10.510.10">
    <property type="entry name" value="Transferase(Phosphotransferase) domain 1"/>
    <property type="match status" value="1"/>
</dbReference>
<keyword evidence="4 7" id="KW-0547">Nucleotide-binding</keyword>
<dbReference type="CDD" id="cd14016">
    <property type="entry name" value="STKc_CK1"/>
    <property type="match status" value="1"/>
</dbReference>
<feature type="region of interest" description="Disordered" evidence="8">
    <location>
        <begin position="1"/>
        <end position="55"/>
    </location>
</feature>
<keyword evidence="3" id="KW-0808">Transferase</keyword>
<protein>
    <recommendedName>
        <fullName evidence="2">non-specific serine/threonine protein kinase</fullName>
        <ecNumber evidence="2">2.7.11.1</ecNumber>
    </recommendedName>
</protein>
<dbReference type="STRING" id="3827.A0A1S2YUV4"/>
<dbReference type="InterPro" id="IPR050235">
    <property type="entry name" value="CK1_Ser-Thr_kinase"/>
</dbReference>
<dbReference type="GO" id="GO:0004674">
    <property type="term" value="F:protein serine/threonine kinase activity"/>
    <property type="evidence" value="ECO:0007669"/>
    <property type="project" value="UniProtKB-EC"/>
</dbReference>
<proteinExistence type="inferred from homology"/>
<evidence type="ECO:0000256" key="1">
    <source>
        <dbReference type="ARBA" id="ARBA00005926"/>
    </source>
</evidence>
<evidence type="ECO:0000259" key="9">
    <source>
        <dbReference type="PROSITE" id="PS50011"/>
    </source>
</evidence>
<evidence type="ECO:0000256" key="8">
    <source>
        <dbReference type="SAM" id="MobiDB-lite"/>
    </source>
</evidence>
<organism evidence="10 11">
    <name type="scientific">Cicer arietinum</name>
    <name type="common">Chickpea</name>
    <name type="synonym">Garbanzo</name>
    <dbReference type="NCBI Taxonomy" id="3827"/>
    <lineage>
        <taxon>Eukaryota</taxon>
        <taxon>Viridiplantae</taxon>
        <taxon>Streptophyta</taxon>
        <taxon>Embryophyta</taxon>
        <taxon>Tracheophyta</taxon>
        <taxon>Spermatophyta</taxon>
        <taxon>Magnoliopsida</taxon>
        <taxon>eudicotyledons</taxon>
        <taxon>Gunneridae</taxon>
        <taxon>Pentapetalae</taxon>
        <taxon>rosids</taxon>
        <taxon>fabids</taxon>
        <taxon>Fabales</taxon>
        <taxon>Fabaceae</taxon>
        <taxon>Papilionoideae</taxon>
        <taxon>50 kb inversion clade</taxon>
        <taxon>NPAAA clade</taxon>
        <taxon>Hologalegina</taxon>
        <taxon>IRL clade</taxon>
        <taxon>Cicereae</taxon>
        <taxon>Cicer</taxon>
    </lineage>
</organism>
<dbReference type="KEGG" id="cam:101511720"/>
<reference evidence="10" key="1">
    <citation type="journal article" date="2013" name="Nat. Biotechnol.">
        <title>Draft genome sequence of chickpea (Cicer arietinum) provides a resource for trait improvement.</title>
        <authorList>
            <person name="Varshney R.K."/>
            <person name="Song C."/>
            <person name="Saxena R.K."/>
            <person name="Azam S."/>
            <person name="Yu S."/>
            <person name="Sharpe A.G."/>
            <person name="Cannon S."/>
            <person name="Baek J."/>
            <person name="Rosen B.D."/>
            <person name="Tar'an B."/>
            <person name="Millan T."/>
            <person name="Zhang X."/>
            <person name="Ramsay L.D."/>
            <person name="Iwata A."/>
            <person name="Wang Y."/>
            <person name="Nelson W."/>
            <person name="Farmer A.D."/>
            <person name="Gaur P.M."/>
            <person name="Soderlund C."/>
            <person name="Penmetsa R.V."/>
            <person name="Xu C."/>
            <person name="Bharti A.K."/>
            <person name="He W."/>
            <person name="Winter P."/>
            <person name="Zhao S."/>
            <person name="Hane J.K."/>
            <person name="Carrasquilla-Garcia N."/>
            <person name="Condie J.A."/>
            <person name="Upadhyaya H.D."/>
            <person name="Luo M.C."/>
            <person name="Thudi M."/>
            <person name="Gowda C.L."/>
            <person name="Singh N.P."/>
            <person name="Lichtenzveig J."/>
            <person name="Gali K.K."/>
            <person name="Rubio J."/>
            <person name="Nadarajan N."/>
            <person name="Dolezel J."/>
            <person name="Bansal K.C."/>
            <person name="Xu X."/>
            <person name="Edwards D."/>
            <person name="Zhang G."/>
            <person name="Kahl G."/>
            <person name="Gil J."/>
            <person name="Singh K.B."/>
            <person name="Datta S.K."/>
            <person name="Jackson S.A."/>
            <person name="Wang J."/>
            <person name="Cook D.R."/>
        </authorList>
    </citation>
    <scope>NUCLEOTIDE SEQUENCE [LARGE SCALE GENOMIC DNA]</scope>
    <source>
        <strain evidence="10">cv. CDC Frontier</strain>
    </source>
</reference>
<evidence type="ECO:0000256" key="4">
    <source>
        <dbReference type="ARBA" id="ARBA00022741"/>
    </source>
</evidence>
<dbReference type="SMART" id="SM00220">
    <property type="entry name" value="S_TKc"/>
    <property type="match status" value="1"/>
</dbReference>
<evidence type="ECO:0000313" key="10">
    <source>
        <dbReference type="Proteomes" id="UP000087171"/>
    </source>
</evidence>
<dbReference type="InterPro" id="IPR017441">
    <property type="entry name" value="Protein_kinase_ATP_BS"/>
</dbReference>
<dbReference type="PROSITE" id="PS00108">
    <property type="entry name" value="PROTEIN_KINASE_ST"/>
    <property type="match status" value="1"/>
</dbReference>
<keyword evidence="5" id="KW-0418">Kinase</keyword>
<dbReference type="InterPro" id="IPR011009">
    <property type="entry name" value="Kinase-like_dom_sf"/>
</dbReference>
<sequence length="700" mass="78666">MPELRSGARRGRPTKKQQETKQHKQVHQSPVAGEAIATRTRRRRAAAAAANNNVEEAAVVAVNDDVVVAAAEKENHIIEEENLKEAVGAEKEEIGEKQMDEFDSGARSNDKSNAGEDDTNAFVIPEQVQVGQSPIYKTEKKLGKGGFGQVYVGRRVSGLHLSEKTGPKAIEVAIKFEHRSSKGCNYGPPNEWQVYNTLGGSHGVPQVHFKGKQGDYFIMIMDILGPSLWDVWNNNSHTMSTEMVACIAIEAISILEKMHSRGYVHGDVKPENFLLGAPGTPDEKKLFLVDLGLATKWRDSATGLHVDYDQRPDVFRGTVRYASVHAHLGRTGSRRDDLESLAYTLIFLLRGRLPWQGYQGENKGYQVCRKKMGTAPENLCCFCPQPFKEFVEHVVNLKYDEEPNYAKYISLFDGIVGPNPDIRPLNTEGAQKLVGHKRGRLSTDEDDDEQPKKKVRMGLPASQWISVYNARRPMKQRYHYNVSSSRLLQHIDKGNEDGLFVSSVASSQDLWALVMDAGTGFTSQVYELSPQFFHKEWIMEQWEKNYYISAVAGVENGSSLVVMSKGTQYLQQSYKVSDSFPFKWINKKWREGFYVTSMATAGSRWGVVMSYGAGFSDQVVELDFLYPSEGIHKRWECGYRITSTAATWDQAAFILSIPRRKPQDESQETLRTTAFPSTHVKEKWAKNLYIAAICHGRTVS</sequence>
<dbReference type="InterPro" id="IPR055900">
    <property type="entry name" value="DUF7477"/>
</dbReference>
<dbReference type="InterPro" id="IPR000719">
    <property type="entry name" value="Prot_kinase_dom"/>
</dbReference>
<dbReference type="SUPFAM" id="SSF56112">
    <property type="entry name" value="Protein kinase-like (PK-like)"/>
    <property type="match status" value="1"/>
</dbReference>
<evidence type="ECO:0000256" key="7">
    <source>
        <dbReference type="PROSITE-ProRule" id="PRU10141"/>
    </source>
</evidence>
<evidence type="ECO:0000256" key="3">
    <source>
        <dbReference type="ARBA" id="ARBA00022679"/>
    </source>
</evidence>
<dbReference type="GeneID" id="101511720"/>
<dbReference type="Pfam" id="PF24289">
    <property type="entry name" value="DUF7477"/>
    <property type="match status" value="1"/>
</dbReference>
<dbReference type="PROSITE" id="PS00107">
    <property type="entry name" value="PROTEIN_KINASE_ATP"/>
    <property type="match status" value="1"/>
</dbReference>
<evidence type="ECO:0000256" key="6">
    <source>
        <dbReference type="ARBA" id="ARBA00022840"/>
    </source>
</evidence>
<dbReference type="PaxDb" id="3827-XP_004510300.1"/>
<dbReference type="GO" id="GO:0005524">
    <property type="term" value="F:ATP binding"/>
    <property type="evidence" value="ECO:0007669"/>
    <property type="project" value="UniProtKB-UniRule"/>
</dbReference>
<dbReference type="OrthoDB" id="1932208at2759"/>
<dbReference type="eggNOG" id="KOG1164">
    <property type="taxonomic scope" value="Eukaryota"/>
</dbReference>
<dbReference type="FunFam" id="1.10.510.10:FF:000222">
    <property type="entry name" value="casein kinase 1-like protein HD16"/>
    <property type="match status" value="1"/>
</dbReference>
<comment type="similarity">
    <text evidence="1">Belongs to the protein kinase superfamily. CK1 Ser/Thr protein kinase family. Casein kinase I subfamily.</text>
</comment>
<evidence type="ECO:0000313" key="11">
    <source>
        <dbReference type="RefSeq" id="XP_004510300.1"/>
    </source>
</evidence>
<dbReference type="RefSeq" id="XP_004510300.1">
    <property type="nucleotide sequence ID" value="XM_004510243.3"/>
</dbReference>
<feature type="binding site" evidence="7">
    <location>
        <position position="175"/>
    </location>
    <ligand>
        <name>ATP</name>
        <dbReference type="ChEBI" id="CHEBI:30616"/>
    </ligand>
</feature>
<dbReference type="PROSITE" id="PS50011">
    <property type="entry name" value="PROTEIN_KINASE_DOM"/>
    <property type="match status" value="1"/>
</dbReference>
<dbReference type="PANTHER" id="PTHR11909">
    <property type="entry name" value="CASEIN KINASE-RELATED"/>
    <property type="match status" value="1"/>
</dbReference>
<name>A0A1S2YUV4_CICAR</name>
<feature type="domain" description="Protein kinase" evidence="9">
    <location>
        <begin position="136"/>
        <end position="422"/>
    </location>
</feature>
<feature type="region of interest" description="Disordered" evidence="8">
    <location>
        <begin position="95"/>
        <end position="118"/>
    </location>
</feature>
<accession>A0A1S2YUV4</accession>
<keyword evidence="10" id="KW-1185">Reference proteome</keyword>
<feature type="compositionally biased region" description="Low complexity" evidence="8">
    <location>
        <begin position="46"/>
        <end position="55"/>
    </location>
</feature>
<dbReference type="InterPro" id="IPR008271">
    <property type="entry name" value="Ser/Thr_kinase_AS"/>
</dbReference>
<dbReference type="AlphaFoldDB" id="A0A1S2YUV4"/>
<dbReference type="Proteomes" id="UP000087171">
    <property type="component" value="Chromosome Ca7"/>
</dbReference>
<keyword evidence="6 7" id="KW-0067">ATP-binding</keyword>
<feature type="region of interest" description="Disordered" evidence="8">
    <location>
        <begin position="435"/>
        <end position="455"/>
    </location>
</feature>
<reference evidence="11" key="2">
    <citation type="submission" date="2025-08" db="UniProtKB">
        <authorList>
            <consortium name="RefSeq"/>
        </authorList>
    </citation>
    <scope>IDENTIFICATION</scope>
    <source>
        <tissue evidence="11">Etiolated seedlings</tissue>
    </source>
</reference>
<dbReference type="Pfam" id="PF00069">
    <property type="entry name" value="Pkinase"/>
    <property type="match status" value="1"/>
</dbReference>
<gene>
    <name evidence="11" type="primary">LOC101511720</name>
</gene>
<dbReference type="EC" id="2.7.11.1" evidence="2"/>
<evidence type="ECO:0000256" key="5">
    <source>
        <dbReference type="ARBA" id="ARBA00022777"/>
    </source>
</evidence>